<dbReference type="AlphaFoldDB" id="A0A1F6LKE9"/>
<keyword evidence="1" id="KW-0812">Transmembrane</keyword>
<dbReference type="Proteomes" id="UP000177067">
    <property type="component" value="Unassembled WGS sequence"/>
</dbReference>
<proteinExistence type="predicted"/>
<dbReference type="InterPro" id="IPR022606">
    <property type="entry name" value="DUF2914"/>
</dbReference>
<keyword evidence="1" id="KW-1133">Transmembrane helix</keyword>
<feature type="transmembrane region" description="Helical" evidence="1">
    <location>
        <begin position="171"/>
        <end position="193"/>
    </location>
</feature>
<accession>A0A1F6LKE9</accession>
<evidence type="ECO:0000259" key="2">
    <source>
        <dbReference type="Pfam" id="PF11141"/>
    </source>
</evidence>
<feature type="transmembrane region" description="Helical" evidence="1">
    <location>
        <begin position="147"/>
        <end position="165"/>
    </location>
</feature>
<gene>
    <name evidence="3" type="ORF">A2725_02190</name>
</gene>
<evidence type="ECO:0000313" key="4">
    <source>
        <dbReference type="Proteomes" id="UP000177067"/>
    </source>
</evidence>
<keyword evidence="1" id="KW-0472">Membrane</keyword>
<reference evidence="3 4" key="1">
    <citation type="journal article" date="2016" name="Nat. Commun.">
        <title>Thousands of microbial genomes shed light on interconnected biogeochemical processes in an aquifer system.</title>
        <authorList>
            <person name="Anantharaman K."/>
            <person name="Brown C.T."/>
            <person name="Hug L.A."/>
            <person name="Sharon I."/>
            <person name="Castelle C.J."/>
            <person name="Probst A.J."/>
            <person name="Thomas B.C."/>
            <person name="Singh A."/>
            <person name="Wilkins M.J."/>
            <person name="Karaoz U."/>
            <person name="Brodie E.L."/>
            <person name="Williams K.H."/>
            <person name="Hubbard S.S."/>
            <person name="Banfield J.F."/>
        </authorList>
    </citation>
    <scope>NUCLEOTIDE SEQUENCE [LARGE SCALE GENOMIC DNA]</scope>
</reference>
<evidence type="ECO:0000256" key="1">
    <source>
        <dbReference type="SAM" id="Phobius"/>
    </source>
</evidence>
<feature type="domain" description="DUF2914" evidence="2">
    <location>
        <begin position="289"/>
        <end position="356"/>
    </location>
</feature>
<dbReference type="EMBL" id="MFPS01000006">
    <property type="protein sequence ID" value="OGH59805.1"/>
    <property type="molecule type" value="Genomic_DNA"/>
</dbReference>
<organism evidence="3 4">
    <name type="scientific">Candidatus Magasanikbacteria bacterium RIFCSPHIGHO2_01_FULL_33_34</name>
    <dbReference type="NCBI Taxonomy" id="1798671"/>
    <lineage>
        <taxon>Bacteria</taxon>
        <taxon>Candidatus Magasanikiibacteriota</taxon>
    </lineage>
</organism>
<sequence length="370" mass="42842">MIKDKVKNLLLYRKVKLIYKKYERQIIPGALVFGFVVDVITFRSIDMVLAFVLLIIHIILVGLAIAFINIYDEHWVSRQGKFMGYLRILSPLVMQFSFGALLSASFIFYSFGGVFSVSWPLIVSIFFLMISNEIFKESYLKSSIQLSVFFFTLITFFSYVLPYVFNSISPWIFILSGIVSLLAIYIYIFILAKKVAEIRKKYKRLIIYIVTIFLFINGLYFLNIIPPIPLSLRDIGVYNNVFHVGQNYELTAEKQSVFQKLIPGLTINIVDKKSIYVFSAVFSPVDLNTEIVHHWQRYDERSEKWISMNKFSFAIFGGRSDGYRGYSVSSNVSPGKWRVFVETKRGQVLGKVSFEVEQVEKMPETEVIIK</sequence>
<comment type="caution">
    <text evidence="3">The sequence shown here is derived from an EMBL/GenBank/DDBJ whole genome shotgun (WGS) entry which is preliminary data.</text>
</comment>
<name>A0A1F6LKE9_9BACT</name>
<feature type="transmembrane region" description="Helical" evidence="1">
    <location>
        <begin position="26"/>
        <end position="42"/>
    </location>
</feature>
<evidence type="ECO:0000313" key="3">
    <source>
        <dbReference type="EMBL" id="OGH59805.1"/>
    </source>
</evidence>
<protein>
    <recommendedName>
        <fullName evidence="2">DUF2914 domain-containing protein</fullName>
    </recommendedName>
</protein>
<feature type="transmembrane region" description="Helical" evidence="1">
    <location>
        <begin position="205"/>
        <end position="225"/>
    </location>
</feature>
<dbReference type="Pfam" id="PF11141">
    <property type="entry name" value="DUF2914"/>
    <property type="match status" value="1"/>
</dbReference>
<feature type="transmembrane region" description="Helical" evidence="1">
    <location>
        <begin position="117"/>
        <end position="135"/>
    </location>
</feature>
<feature type="transmembrane region" description="Helical" evidence="1">
    <location>
        <begin position="48"/>
        <end position="71"/>
    </location>
</feature>
<feature type="transmembrane region" description="Helical" evidence="1">
    <location>
        <begin position="92"/>
        <end position="111"/>
    </location>
</feature>